<evidence type="ECO:0000313" key="5">
    <source>
        <dbReference type="Proteomes" id="UP000070444"/>
    </source>
</evidence>
<feature type="domain" description="SHSP" evidence="3">
    <location>
        <begin position="28"/>
        <end position="158"/>
    </location>
</feature>
<name>A0A137P6Z6_CONC2</name>
<evidence type="ECO:0000259" key="3">
    <source>
        <dbReference type="PROSITE" id="PS01031"/>
    </source>
</evidence>
<protein>
    <recommendedName>
        <fullName evidence="3">SHSP domain-containing protein</fullName>
    </recommendedName>
</protein>
<accession>A0A137P6Z6</accession>
<dbReference type="AlphaFoldDB" id="A0A137P6Z6"/>
<evidence type="ECO:0000256" key="2">
    <source>
        <dbReference type="RuleBase" id="RU003616"/>
    </source>
</evidence>
<dbReference type="Proteomes" id="UP000070444">
    <property type="component" value="Unassembled WGS sequence"/>
</dbReference>
<dbReference type="InterPro" id="IPR002068">
    <property type="entry name" value="A-crystallin/Hsp20_dom"/>
</dbReference>
<gene>
    <name evidence="4" type="ORF">CONCODRAFT_78681</name>
</gene>
<organism evidence="4 5">
    <name type="scientific">Conidiobolus coronatus (strain ATCC 28846 / CBS 209.66 / NRRL 28638)</name>
    <name type="common">Delacroixia coronata</name>
    <dbReference type="NCBI Taxonomy" id="796925"/>
    <lineage>
        <taxon>Eukaryota</taxon>
        <taxon>Fungi</taxon>
        <taxon>Fungi incertae sedis</taxon>
        <taxon>Zoopagomycota</taxon>
        <taxon>Entomophthoromycotina</taxon>
        <taxon>Entomophthoromycetes</taxon>
        <taxon>Entomophthorales</taxon>
        <taxon>Ancylistaceae</taxon>
        <taxon>Conidiobolus</taxon>
    </lineage>
</organism>
<dbReference type="InterPro" id="IPR008978">
    <property type="entry name" value="HSP20-like_chaperone"/>
</dbReference>
<dbReference type="EMBL" id="KQ964493">
    <property type="protein sequence ID" value="KXN70765.1"/>
    <property type="molecule type" value="Genomic_DNA"/>
</dbReference>
<dbReference type="Gene3D" id="2.60.40.790">
    <property type="match status" value="1"/>
</dbReference>
<reference evidence="4 5" key="1">
    <citation type="journal article" date="2015" name="Genome Biol. Evol.">
        <title>Phylogenomic analyses indicate that early fungi evolved digesting cell walls of algal ancestors of land plants.</title>
        <authorList>
            <person name="Chang Y."/>
            <person name="Wang S."/>
            <person name="Sekimoto S."/>
            <person name="Aerts A.L."/>
            <person name="Choi C."/>
            <person name="Clum A."/>
            <person name="LaButti K.M."/>
            <person name="Lindquist E.A."/>
            <person name="Yee Ngan C."/>
            <person name="Ohm R.A."/>
            <person name="Salamov A.A."/>
            <person name="Grigoriev I.V."/>
            <person name="Spatafora J.W."/>
            <person name="Berbee M.L."/>
        </authorList>
    </citation>
    <scope>NUCLEOTIDE SEQUENCE [LARGE SCALE GENOMIC DNA]</scope>
    <source>
        <strain evidence="4 5">NRRL 28638</strain>
    </source>
</reference>
<dbReference type="OrthoDB" id="1431247at2759"/>
<proteinExistence type="inferred from homology"/>
<comment type="similarity">
    <text evidence="1 2">Belongs to the small heat shock protein (HSP20) family.</text>
</comment>
<evidence type="ECO:0000313" key="4">
    <source>
        <dbReference type="EMBL" id="KXN70765.1"/>
    </source>
</evidence>
<dbReference type="CDD" id="cd06464">
    <property type="entry name" value="ACD_sHsps-like"/>
    <property type="match status" value="1"/>
</dbReference>
<sequence length="158" mass="17853">MLDYNSQDPTFDALFNIYSLPYQISRSSRYSPFATPNTDILESNDAYKAVFVLPGVAIENICIDFEENLLTVATKESGLLHEKVDSVASEELKSQPDHENDNEIRTSGKEFKTVLKQISSKPYKKVIEFPIQIDYESVSADYFDGILTVLLPKSTKTQ</sequence>
<dbReference type="SUPFAM" id="SSF49764">
    <property type="entry name" value="HSP20-like chaperones"/>
    <property type="match status" value="1"/>
</dbReference>
<evidence type="ECO:0000256" key="1">
    <source>
        <dbReference type="PROSITE-ProRule" id="PRU00285"/>
    </source>
</evidence>
<dbReference type="Pfam" id="PF00011">
    <property type="entry name" value="HSP20"/>
    <property type="match status" value="1"/>
</dbReference>
<dbReference type="PROSITE" id="PS01031">
    <property type="entry name" value="SHSP"/>
    <property type="match status" value="1"/>
</dbReference>
<keyword evidence="5" id="KW-1185">Reference proteome</keyword>